<accession>A0A6M3XUG1</accession>
<organism evidence="1">
    <name type="scientific">viral metagenome</name>
    <dbReference type="NCBI Taxonomy" id="1070528"/>
    <lineage>
        <taxon>unclassified sequences</taxon>
        <taxon>metagenomes</taxon>
        <taxon>organismal metagenomes</taxon>
    </lineage>
</organism>
<gene>
    <name evidence="1" type="ORF">TM448B02664_0003</name>
</gene>
<proteinExistence type="predicted"/>
<dbReference type="AlphaFoldDB" id="A0A6M3XUG1"/>
<reference evidence="1" key="1">
    <citation type="submission" date="2020-03" db="EMBL/GenBank/DDBJ databases">
        <title>The deep terrestrial virosphere.</title>
        <authorList>
            <person name="Holmfeldt K."/>
            <person name="Nilsson E."/>
            <person name="Simone D."/>
            <person name="Lopez-Fernandez M."/>
            <person name="Wu X."/>
            <person name="de Brujin I."/>
            <person name="Lundin D."/>
            <person name="Andersson A."/>
            <person name="Bertilsson S."/>
            <person name="Dopson M."/>
        </authorList>
    </citation>
    <scope>NUCLEOTIDE SEQUENCE</scope>
    <source>
        <strain evidence="1">TM448B02664</strain>
    </source>
</reference>
<protein>
    <submittedName>
        <fullName evidence="1">Uncharacterized protein</fullName>
    </submittedName>
</protein>
<dbReference type="EMBL" id="MT144937">
    <property type="protein sequence ID" value="QJI01615.1"/>
    <property type="molecule type" value="Genomic_DNA"/>
</dbReference>
<sequence>MAPRLYRGARVVVLDRAGVIIQILHTSPRGFPGGDTVDVMVRFDDGVAEWCDPDEIRDESLDPDSGIKC</sequence>
<evidence type="ECO:0000313" key="1">
    <source>
        <dbReference type="EMBL" id="QJI01615.1"/>
    </source>
</evidence>
<name>A0A6M3XUG1_9ZZZZ</name>